<dbReference type="PANTHER" id="PTHR33332">
    <property type="entry name" value="REVERSE TRANSCRIPTASE DOMAIN-CONTAINING PROTEIN"/>
    <property type="match status" value="1"/>
</dbReference>
<accession>A0A3P9K7F1</accession>
<proteinExistence type="predicted"/>
<reference evidence="2 3" key="2">
    <citation type="submission" date="2017-04" db="EMBL/GenBank/DDBJ databases">
        <title>CpG methylation of centromeres and impact of large insertions on vertebrate speciation.</title>
        <authorList>
            <person name="Ichikawa K."/>
            <person name="Yoshimura J."/>
            <person name="Morishita S."/>
        </authorList>
    </citation>
    <scope>NUCLEOTIDE SEQUENCE</scope>
    <source>
        <strain evidence="2 3">HNI</strain>
    </source>
</reference>
<dbReference type="Proteomes" id="UP000265180">
    <property type="component" value="Chromosome 7"/>
</dbReference>
<sequence>MEGAANQDELNCLHLPCSLYIYLFFELTGIVNKLKATSSPLDPVPPRFFKQVWATLRTSVTEIINSSLSSGVVPTFCKEAVVEPLLKKPGLDPTCLANYRPISKLPLVSKILEKCVTAQLQPFLDDGGILDTFQSGYKAFHSTESALLKVFNDLYLTTDSGNSAILVLLDLTAAFDTVDHTTLLNRLEHCVGVRGTALNWFKSYLSGRSFTVRLGDSTSSSTPLLSGVPQGSILGPVLFSLCLLPLAEIFKKHGLSYNFYADDCQLYMPIVKNNGSSPLTPLLNCLGDVKDWLAQNFLKLNEEKTEVMIFGPKANLDLEPVQHHVRPTVTNLGVIVDSDFKFDKQINGV</sequence>
<protein>
    <recommendedName>
        <fullName evidence="1">Reverse transcriptase domain-containing protein</fullName>
    </recommendedName>
</protein>
<dbReference type="InterPro" id="IPR000477">
    <property type="entry name" value="RT_dom"/>
</dbReference>
<evidence type="ECO:0000313" key="3">
    <source>
        <dbReference type="Proteomes" id="UP000265180"/>
    </source>
</evidence>
<dbReference type="CDD" id="cd01650">
    <property type="entry name" value="RT_nLTR_like"/>
    <property type="match status" value="1"/>
</dbReference>
<dbReference type="Ensembl" id="ENSORLT00020007845.1">
    <property type="protein sequence ID" value="ENSORLP00020004505.1"/>
    <property type="gene ID" value="ENSORLG00020005292.1"/>
</dbReference>
<evidence type="ECO:0000259" key="1">
    <source>
        <dbReference type="PROSITE" id="PS50878"/>
    </source>
</evidence>
<dbReference type="SUPFAM" id="SSF56672">
    <property type="entry name" value="DNA/RNA polymerases"/>
    <property type="match status" value="1"/>
</dbReference>
<dbReference type="AlphaFoldDB" id="A0A3P9K7F1"/>
<dbReference type="Pfam" id="PF00078">
    <property type="entry name" value="RVT_1"/>
    <property type="match status" value="1"/>
</dbReference>
<dbReference type="PROSITE" id="PS50878">
    <property type="entry name" value="RT_POL"/>
    <property type="match status" value="1"/>
</dbReference>
<name>A0A3P9K7F1_ORYLA</name>
<evidence type="ECO:0000313" key="2">
    <source>
        <dbReference type="Ensembl" id="ENSORLP00020004505.1"/>
    </source>
</evidence>
<reference evidence="2" key="4">
    <citation type="submission" date="2025-09" db="UniProtKB">
        <authorList>
            <consortium name="Ensembl"/>
        </authorList>
    </citation>
    <scope>IDENTIFICATION</scope>
    <source>
        <strain evidence="2">HNI</strain>
    </source>
</reference>
<dbReference type="InterPro" id="IPR043502">
    <property type="entry name" value="DNA/RNA_pol_sf"/>
</dbReference>
<organism evidence="2 3">
    <name type="scientific">Oryzias latipes</name>
    <name type="common">Japanese rice fish</name>
    <name type="synonym">Japanese killifish</name>
    <dbReference type="NCBI Taxonomy" id="8090"/>
    <lineage>
        <taxon>Eukaryota</taxon>
        <taxon>Metazoa</taxon>
        <taxon>Chordata</taxon>
        <taxon>Craniata</taxon>
        <taxon>Vertebrata</taxon>
        <taxon>Euteleostomi</taxon>
        <taxon>Actinopterygii</taxon>
        <taxon>Neopterygii</taxon>
        <taxon>Teleostei</taxon>
        <taxon>Neoteleostei</taxon>
        <taxon>Acanthomorphata</taxon>
        <taxon>Ovalentaria</taxon>
        <taxon>Atherinomorphae</taxon>
        <taxon>Beloniformes</taxon>
        <taxon>Adrianichthyidae</taxon>
        <taxon>Oryziinae</taxon>
        <taxon>Oryzias</taxon>
    </lineage>
</organism>
<reference key="1">
    <citation type="journal article" date="2007" name="Nature">
        <title>The medaka draft genome and insights into vertebrate genome evolution.</title>
        <authorList>
            <person name="Kasahara M."/>
            <person name="Naruse K."/>
            <person name="Sasaki S."/>
            <person name="Nakatani Y."/>
            <person name="Qu W."/>
            <person name="Ahsan B."/>
            <person name="Yamada T."/>
            <person name="Nagayasu Y."/>
            <person name="Doi K."/>
            <person name="Kasai Y."/>
            <person name="Jindo T."/>
            <person name="Kobayashi D."/>
            <person name="Shimada A."/>
            <person name="Toyoda A."/>
            <person name="Kuroki Y."/>
            <person name="Fujiyama A."/>
            <person name="Sasaki T."/>
            <person name="Shimizu A."/>
            <person name="Asakawa S."/>
            <person name="Shimizu N."/>
            <person name="Hashimoto S."/>
            <person name="Yang J."/>
            <person name="Lee Y."/>
            <person name="Matsushima K."/>
            <person name="Sugano S."/>
            <person name="Sakaizumi M."/>
            <person name="Narita T."/>
            <person name="Ohishi K."/>
            <person name="Haga S."/>
            <person name="Ohta F."/>
            <person name="Nomoto H."/>
            <person name="Nogata K."/>
            <person name="Morishita T."/>
            <person name="Endo T."/>
            <person name="Shin-I T."/>
            <person name="Takeda H."/>
            <person name="Morishita S."/>
            <person name="Kohara Y."/>
        </authorList>
    </citation>
    <scope>NUCLEOTIDE SEQUENCE [LARGE SCALE GENOMIC DNA]</scope>
    <source>
        <strain>Hd-rR</strain>
    </source>
</reference>
<reference evidence="2" key="3">
    <citation type="submission" date="2025-08" db="UniProtKB">
        <authorList>
            <consortium name="Ensembl"/>
        </authorList>
    </citation>
    <scope>IDENTIFICATION</scope>
    <source>
        <strain evidence="2">HNI</strain>
    </source>
</reference>
<feature type="domain" description="Reverse transcriptase" evidence="1">
    <location>
        <begin position="66"/>
        <end position="336"/>
    </location>
</feature>